<dbReference type="EMBL" id="CADEPI010000034">
    <property type="protein sequence ID" value="CAB3367898.1"/>
    <property type="molecule type" value="Genomic_DNA"/>
</dbReference>
<dbReference type="GO" id="GO:0005634">
    <property type="term" value="C:nucleus"/>
    <property type="evidence" value="ECO:0007669"/>
    <property type="project" value="TreeGrafter"/>
</dbReference>
<dbReference type="SUPFAM" id="SSF57924">
    <property type="entry name" value="Inhibitor of apoptosis (IAP) repeat"/>
    <property type="match status" value="1"/>
</dbReference>
<dbReference type="PROSITE" id="PS50143">
    <property type="entry name" value="BIR_REPEAT_2"/>
    <property type="match status" value="1"/>
</dbReference>
<dbReference type="PANTHER" id="PTHR10044">
    <property type="entry name" value="INHIBITOR OF APOPTOSIS"/>
    <property type="match status" value="1"/>
</dbReference>
<name>A0A8S1CEY4_9INSE</name>
<dbReference type="OrthoDB" id="5855668at2759"/>
<evidence type="ECO:0000313" key="1">
    <source>
        <dbReference type="EMBL" id="CAB3367898.1"/>
    </source>
</evidence>
<gene>
    <name evidence="1" type="ORF">CLODIP_2_CD04083</name>
</gene>
<dbReference type="Gene3D" id="1.10.1170.10">
    <property type="entry name" value="Inhibitor Of Apoptosis Protein (2mihbC-IAP-1), Chain A"/>
    <property type="match status" value="1"/>
</dbReference>
<sequence length="160" mass="18863">MPSARTLRWDYHPNRGGLSLQRMSSAWLNARHNKMDDFKLNNTRFGTKKARIDSFNGWSKEKPAPEDMAEAGFFYEGKSDRATCFNCNGTLKNWKEDDNPWYYHAKYFSPCKFVRMRKGKKYVEKIGRKNRITTLDASIRVRRVGGHYNWNGSERLKLKI</sequence>
<protein>
    <recommendedName>
        <fullName evidence="3">Inhibitor of apoptosis repeat-containing protein</fullName>
    </recommendedName>
</protein>
<evidence type="ECO:0000313" key="2">
    <source>
        <dbReference type="Proteomes" id="UP000494165"/>
    </source>
</evidence>
<proteinExistence type="predicted"/>
<dbReference type="PROSITE" id="PS01282">
    <property type="entry name" value="BIR_REPEAT_1"/>
    <property type="match status" value="1"/>
</dbReference>
<dbReference type="Proteomes" id="UP000494165">
    <property type="component" value="Unassembled WGS sequence"/>
</dbReference>
<dbReference type="InterPro" id="IPR050784">
    <property type="entry name" value="IAP"/>
</dbReference>
<reference evidence="1 2" key="1">
    <citation type="submission" date="2020-04" db="EMBL/GenBank/DDBJ databases">
        <authorList>
            <person name="Alioto T."/>
            <person name="Alioto T."/>
            <person name="Gomez Garrido J."/>
        </authorList>
    </citation>
    <scope>NUCLEOTIDE SEQUENCE [LARGE SCALE GENOMIC DNA]</scope>
</reference>
<dbReference type="PANTHER" id="PTHR10044:SF139">
    <property type="entry name" value="DEATH-ASSOCIATED INHIBITOR OF APOPTOSIS 2"/>
    <property type="match status" value="1"/>
</dbReference>
<dbReference type="InterPro" id="IPR001370">
    <property type="entry name" value="BIR_rpt"/>
</dbReference>
<accession>A0A8S1CEY4</accession>
<dbReference type="AlphaFoldDB" id="A0A8S1CEY4"/>
<dbReference type="GO" id="GO:0051726">
    <property type="term" value="P:regulation of cell cycle"/>
    <property type="evidence" value="ECO:0007669"/>
    <property type="project" value="TreeGrafter"/>
</dbReference>
<dbReference type="Pfam" id="PF00653">
    <property type="entry name" value="BIR"/>
    <property type="match status" value="1"/>
</dbReference>
<organism evidence="1 2">
    <name type="scientific">Cloeon dipterum</name>
    <dbReference type="NCBI Taxonomy" id="197152"/>
    <lineage>
        <taxon>Eukaryota</taxon>
        <taxon>Metazoa</taxon>
        <taxon>Ecdysozoa</taxon>
        <taxon>Arthropoda</taxon>
        <taxon>Hexapoda</taxon>
        <taxon>Insecta</taxon>
        <taxon>Pterygota</taxon>
        <taxon>Palaeoptera</taxon>
        <taxon>Ephemeroptera</taxon>
        <taxon>Pisciforma</taxon>
        <taxon>Baetidae</taxon>
        <taxon>Cloeon</taxon>
    </lineage>
</organism>
<dbReference type="SMART" id="SM00238">
    <property type="entry name" value="BIR"/>
    <property type="match status" value="1"/>
</dbReference>
<keyword evidence="2" id="KW-1185">Reference proteome</keyword>
<comment type="caution">
    <text evidence="1">The sequence shown here is derived from an EMBL/GenBank/DDBJ whole genome shotgun (WGS) entry which is preliminary data.</text>
</comment>
<dbReference type="CDD" id="cd00022">
    <property type="entry name" value="BIR"/>
    <property type="match status" value="1"/>
</dbReference>
<evidence type="ECO:0008006" key="3">
    <source>
        <dbReference type="Google" id="ProtNLM"/>
    </source>
</evidence>
<dbReference type="GO" id="GO:0005737">
    <property type="term" value="C:cytoplasm"/>
    <property type="evidence" value="ECO:0007669"/>
    <property type="project" value="TreeGrafter"/>
</dbReference>